<protein>
    <submittedName>
        <fullName evidence="1">Pyridine nucleotide-disulfide oxidoreductase like protein</fullName>
    </submittedName>
</protein>
<dbReference type="AlphaFoldDB" id="A0A8T0FME9"/>
<keyword evidence="2" id="KW-1185">Reference proteome</keyword>
<reference evidence="1" key="1">
    <citation type="journal article" date="2020" name="bioRxiv">
        <title>Chromosome-level reference genome of the European wasp spider Argiope bruennichi: a resource for studies on range expansion and evolutionary adaptation.</title>
        <authorList>
            <person name="Sheffer M.M."/>
            <person name="Hoppe A."/>
            <person name="Krehenwinkel H."/>
            <person name="Uhl G."/>
            <person name="Kuss A.W."/>
            <person name="Jensen L."/>
            <person name="Jensen C."/>
            <person name="Gillespie R.G."/>
            <person name="Hoff K.J."/>
            <person name="Prost S."/>
        </authorList>
    </citation>
    <scope>NUCLEOTIDE SEQUENCE</scope>
</reference>
<dbReference type="Proteomes" id="UP000807504">
    <property type="component" value="Unassembled WGS sequence"/>
</dbReference>
<evidence type="ECO:0000313" key="1">
    <source>
        <dbReference type="EMBL" id="KAF8792364.1"/>
    </source>
</evidence>
<evidence type="ECO:0000313" key="2">
    <source>
        <dbReference type="Proteomes" id="UP000807504"/>
    </source>
</evidence>
<accession>A0A8T0FME9</accession>
<reference evidence="1" key="2">
    <citation type="submission" date="2020-06" db="EMBL/GenBank/DDBJ databases">
        <authorList>
            <person name="Sheffer M."/>
        </authorList>
    </citation>
    <scope>NUCLEOTIDE SEQUENCE</scope>
</reference>
<sequence length="96" mass="11043">MYIRKIRGIDVEEETHAYLEKCHPNCKVINSSAIEIMMKDMEIHLSNRQIVRYKRLCICSGAVLKVIAKSSPFVLGIRDTETVEVILIQNLLWAVL</sequence>
<organism evidence="1 2">
    <name type="scientific">Argiope bruennichi</name>
    <name type="common">Wasp spider</name>
    <name type="synonym">Aranea bruennichi</name>
    <dbReference type="NCBI Taxonomy" id="94029"/>
    <lineage>
        <taxon>Eukaryota</taxon>
        <taxon>Metazoa</taxon>
        <taxon>Ecdysozoa</taxon>
        <taxon>Arthropoda</taxon>
        <taxon>Chelicerata</taxon>
        <taxon>Arachnida</taxon>
        <taxon>Araneae</taxon>
        <taxon>Araneomorphae</taxon>
        <taxon>Entelegynae</taxon>
        <taxon>Araneoidea</taxon>
        <taxon>Araneidae</taxon>
        <taxon>Argiope</taxon>
    </lineage>
</organism>
<dbReference type="EMBL" id="JABXBU010000003">
    <property type="protein sequence ID" value="KAF8792364.1"/>
    <property type="molecule type" value="Genomic_DNA"/>
</dbReference>
<proteinExistence type="predicted"/>
<name>A0A8T0FME9_ARGBR</name>
<comment type="caution">
    <text evidence="1">The sequence shown here is derived from an EMBL/GenBank/DDBJ whole genome shotgun (WGS) entry which is preliminary data.</text>
</comment>
<gene>
    <name evidence="1" type="ORF">HNY73_003968</name>
</gene>